<evidence type="ECO:0000259" key="2">
    <source>
        <dbReference type="PROSITE" id="PS51677"/>
    </source>
</evidence>
<dbReference type="SUPFAM" id="SSF88713">
    <property type="entry name" value="Glycoside hydrolase/deacetylase"/>
    <property type="match status" value="1"/>
</dbReference>
<dbReference type="InterPro" id="IPR011330">
    <property type="entry name" value="Glyco_hydro/deAcase_b/a-brl"/>
</dbReference>
<feature type="domain" description="NodB homology" evidence="2">
    <location>
        <begin position="44"/>
        <end position="221"/>
    </location>
</feature>
<feature type="chain" id="PRO_5047088452" evidence="1">
    <location>
        <begin position="27"/>
        <end position="221"/>
    </location>
</feature>
<keyword evidence="4" id="KW-1185">Reference proteome</keyword>
<accession>A0ABQ5NRD5</accession>
<dbReference type="PANTHER" id="PTHR10587">
    <property type="entry name" value="GLYCOSYL TRANSFERASE-RELATED"/>
    <property type="match status" value="1"/>
</dbReference>
<sequence length="221" mass="23957">MPKPRAVLAALVPLLVAVGLSSPARAASWPAPAPVVSQVDTEDPVFFVTIDDGWYHDPAAARILLDRQVPASLFLLPGATSYDTVYFRRIVDNGPSRIENHGVQHQDLTTLDEQGQRAELCGARSRHLATFGQEPRLTRPPYGAFNADTRTAARACGSKAVVTWTHDQTTWGTPPPPPELRAGDIVLLHFTPDLAADLTRVLAAADAAGLKPARLRDYIRD</sequence>
<dbReference type="Proteomes" id="UP001291653">
    <property type="component" value="Unassembled WGS sequence"/>
</dbReference>
<protein>
    <submittedName>
        <fullName evidence="3">Polysaccharide deacetylase family protein</fullName>
    </submittedName>
</protein>
<evidence type="ECO:0000256" key="1">
    <source>
        <dbReference type="SAM" id="SignalP"/>
    </source>
</evidence>
<proteinExistence type="predicted"/>
<dbReference type="CDD" id="cd10917">
    <property type="entry name" value="CE4_NodB_like_6s_7s"/>
    <property type="match status" value="1"/>
</dbReference>
<name>A0ABQ5NRD5_9ACTN</name>
<dbReference type="RefSeq" id="WP_323445014.1">
    <property type="nucleotide sequence ID" value="NZ_BSBI01000001.1"/>
</dbReference>
<dbReference type="Gene3D" id="3.20.20.370">
    <property type="entry name" value="Glycoside hydrolase/deacetylase"/>
    <property type="match status" value="1"/>
</dbReference>
<evidence type="ECO:0000313" key="4">
    <source>
        <dbReference type="Proteomes" id="UP001291653"/>
    </source>
</evidence>
<dbReference type="PROSITE" id="PS51677">
    <property type="entry name" value="NODB"/>
    <property type="match status" value="1"/>
</dbReference>
<dbReference type="Pfam" id="PF01522">
    <property type="entry name" value="Polysacc_deac_1"/>
    <property type="match status" value="1"/>
</dbReference>
<dbReference type="InterPro" id="IPR050248">
    <property type="entry name" value="Polysacc_deacetylase_ArnD"/>
</dbReference>
<gene>
    <name evidence="3" type="ORF">SYYSPA8_01380</name>
</gene>
<reference evidence="3 4" key="1">
    <citation type="submission" date="2022-10" db="EMBL/GenBank/DDBJ databases">
        <title>Draft genome sequence of Streptomyces sp. YSPA8.</title>
        <authorList>
            <person name="Moriuchi R."/>
            <person name="Dohra H."/>
            <person name="Yamamura H."/>
            <person name="Kodani S."/>
        </authorList>
    </citation>
    <scope>NUCLEOTIDE SEQUENCE [LARGE SCALE GENOMIC DNA]</scope>
    <source>
        <strain evidence="3 4">YSPA8</strain>
    </source>
</reference>
<dbReference type="EMBL" id="BSBI01000001">
    <property type="protein sequence ID" value="GLF92895.1"/>
    <property type="molecule type" value="Genomic_DNA"/>
</dbReference>
<keyword evidence="1" id="KW-0732">Signal</keyword>
<dbReference type="PANTHER" id="PTHR10587:SF134">
    <property type="entry name" value="SECRETED PROTEIN"/>
    <property type="match status" value="1"/>
</dbReference>
<feature type="signal peptide" evidence="1">
    <location>
        <begin position="1"/>
        <end position="26"/>
    </location>
</feature>
<organism evidence="3 4">
    <name type="scientific">Streptomyces yaizuensis</name>
    <dbReference type="NCBI Taxonomy" id="2989713"/>
    <lineage>
        <taxon>Bacteria</taxon>
        <taxon>Bacillati</taxon>
        <taxon>Actinomycetota</taxon>
        <taxon>Actinomycetes</taxon>
        <taxon>Kitasatosporales</taxon>
        <taxon>Streptomycetaceae</taxon>
        <taxon>Streptomyces</taxon>
    </lineage>
</organism>
<comment type="caution">
    <text evidence="3">The sequence shown here is derived from an EMBL/GenBank/DDBJ whole genome shotgun (WGS) entry which is preliminary data.</text>
</comment>
<dbReference type="InterPro" id="IPR002509">
    <property type="entry name" value="NODB_dom"/>
</dbReference>
<evidence type="ECO:0000313" key="3">
    <source>
        <dbReference type="EMBL" id="GLF92895.1"/>
    </source>
</evidence>